<keyword evidence="4" id="KW-1185">Reference proteome</keyword>
<proteinExistence type="predicted"/>
<gene>
    <name evidence="3" type="ORF">H8710_11825</name>
</gene>
<protein>
    <submittedName>
        <fullName evidence="3">Pilus assembly protein CpaB</fullName>
    </submittedName>
</protein>
<comment type="caution">
    <text evidence="3">The sequence shown here is derived from an EMBL/GenBank/DDBJ whole genome shotgun (WGS) entry which is preliminary data.</text>
</comment>
<dbReference type="SMART" id="SM00858">
    <property type="entry name" value="SAF"/>
    <property type="match status" value="1"/>
</dbReference>
<dbReference type="Gene3D" id="3.90.1210.10">
    <property type="entry name" value="Antifreeze-like/N-acetylneuraminic acid synthase C-terminal domain"/>
    <property type="match status" value="1"/>
</dbReference>
<evidence type="ECO:0000313" key="3">
    <source>
        <dbReference type="EMBL" id="MBC8560752.1"/>
    </source>
</evidence>
<dbReference type="CDD" id="cd11614">
    <property type="entry name" value="SAF_CpaB_FlgA_like"/>
    <property type="match status" value="1"/>
</dbReference>
<organism evidence="3 4">
    <name type="scientific">Fumia xinanensis</name>
    <dbReference type="NCBI Taxonomy" id="2763659"/>
    <lineage>
        <taxon>Bacteria</taxon>
        <taxon>Bacillati</taxon>
        <taxon>Bacillota</taxon>
        <taxon>Clostridia</taxon>
        <taxon>Eubacteriales</taxon>
        <taxon>Oscillospiraceae</taxon>
        <taxon>Fumia</taxon>
    </lineage>
</organism>
<feature type="region of interest" description="Disordered" evidence="1">
    <location>
        <begin position="227"/>
        <end position="250"/>
    </location>
</feature>
<evidence type="ECO:0000256" key="1">
    <source>
        <dbReference type="SAM" id="MobiDB-lite"/>
    </source>
</evidence>
<evidence type="ECO:0000259" key="2">
    <source>
        <dbReference type="SMART" id="SM00858"/>
    </source>
</evidence>
<dbReference type="Pfam" id="PF08666">
    <property type="entry name" value="SAF"/>
    <property type="match status" value="1"/>
</dbReference>
<dbReference type="InterPro" id="IPR013974">
    <property type="entry name" value="SAF"/>
</dbReference>
<sequence length="250" mass="27217">MLIGIICIVLSLIVCFGITPLFNSSLKAQTEIVRVKADISRGDRIDESMIETVTVGAHNLPSDVVKNKEEAVGQYAEYDLIPGDYILSDKLSTEPLTEFEYLTKLDGQRIAVSVTIPSFAAGLSGKLEAGDIISLISVDKDTGITETPPELRYVEVLAATASTGADKSYEESKMSEEENPEQNLPATLTLLVNMEQAELLANIENSKTFHAALIYRGSRENAEKFLSAQEQYFADGGENTEQNGEDSNAE</sequence>
<accession>A0A926E5Q4</accession>
<dbReference type="AlphaFoldDB" id="A0A926E5Q4"/>
<name>A0A926E5Q4_9FIRM</name>
<dbReference type="InterPro" id="IPR031571">
    <property type="entry name" value="RcpC_dom"/>
</dbReference>
<feature type="domain" description="SAF" evidence="2">
    <location>
        <begin position="30"/>
        <end position="92"/>
    </location>
</feature>
<reference evidence="3" key="1">
    <citation type="submission" date="2020-08" db="EMBL/GenBank/DDBJ databases">
        <title>Genome public.</title>
        <authorList>
            <person name="Liu C."/>
            <person name="Sun Q."/>
        </authorList>
    </citation>
    <scope>NUCLEOTIDE SEQUENCE</scope>
    <source>
        <strain evidence="3">NSJ-33</strain>
    </source>
</reference>
<dbReference type="Pfam" id="PF16976">
    <property type="entry name" value="RcpC"/>
    <property type="match status" value="1"/>
</dbReference>
<evidence type="ECO:0000313" key="4">
    <source>
        <dbReference type="Proteomes" id="UP000610760"/>
    </source>
</evidence>
<dbReference type="Proteomes" id="UP000610760">
    <property type="component" value="Unassembled WGS sequence"/>
</dbReference>
<dbReference type="EMBL" id="JACRSV010000004">
    <property type="protein sequence ID" value="MBC8560752.1"/>
    <property type="molecule type" value="Genomic_DNA"/>
</dbReference>